<evidence type="ECO:0000313" key="2">
    <source>
        <dbReference type="EMBL" id="OES33291.1"/>
    </source>
</evidence>
<organism evidence="2 3">
    <name type="scientific">Alteromonas macleodii</name>
    <name type="common">Pseudoalteromonas macleodii</name>
    <dbReference type="NCBI Taxonomy" id="28108"/>
    <lineage>
        <taxon>Bacteria</taxon>
        <taxon>Pseudomonadati</taxon>
        <taxon>Pseudomonadota</taxon>
        <taxon>Gammaproteobacteria</taxon>
        <taxon>Alteromonadales</taxon>
        <taxon>Alteromonadaceae</taxon>
        <taxon>Alteromonas/Salinimonas group</taxon>
        <taxon>Alteromonas</taxon>
    </lineage>
</organism>
<dbReference type="EMBL" id="MIPY01000008">
    <property type="protein sequence ID" value="OES33291.1"/>
    <property type="molecule type" value="Genomic_DNA"/>
</dbReference>
<name>A0A1E7DIV5_ALTMA</name>
<sequence length="55" mass="5672">MLKEYAVALVLSTATPVAADKQEGAKQAPESQKETVTQPQTVRPKTGGGGYGIGL</sequence>
<protein>
    <submittedName>
        <fullName evidence="2">Uncharacterized protein</fullName>
    </submittedName>
</protein>
<accession>A0A1E7DIV5</accession>
<dbReference type="AlphaFoldDB" id="A0A1E7DIV5"/>
<feature type="region of interest" description="Disordered" evidence="1">
    <location>
        <begin position="18"/>
        <end position="55"/>
    </location>
</feature>
<proteinExistence type="predicted"/>
<keyword evidence="3" id="KW-1185">Reference proteome</keyword>
<reference evidence="2 3" key="1">
    <citation type="submission" date="2016-09" db="EMBL/GenBank/DDBJ databases">
        <title>Draft Genome Sequence of four Alteromonas macleodii strains isolated from copper coupons and grown long-term at elevated copper levels.</title>
        <authorList>
            <person name="Cusick K."/>
            <person name="Dale J."/>
            <person name="Little B."/>
            <person name="Biffinger J."/>
        </authorList>
    </citation>
    <scope>NUCLEOTIDE SEQUENCE [LARGE SCALE GENOMIC DNA]</scope>
    <source>
        <strain evidence="2 3">KCP01</strain>
    </source>
</reference>
<evidence type="ECO:0000313" key="3">
    <source>
        <dbReference type="Proteomes" id="UP000095392"/>
    </source>
</evidence>
<feature type="compositionally biased region" description="Polar residues" evidence="1">
    <location>
        <begin position="34"/>
        <end position="43"/>
    </location>
</feature>
<dbReference type="Proteomes" id="UP000095392">
    <property type="component" value="Unassembled WGS sequence"/>
</dbReference>
<gene>
    <name evidence="2" type="ORF">BFV95_1270</name>
</gene>
<feature type="compositionally biased region" description="Gly residues" evidence="1">
    <location>
        <begin position="46"/>
        <end position="55"/>
    </location>
</feature>
<dbReference type="RefSeq" id="WP_168532690.1">
    <property type="nucleotide sequence ID" value="NZ_JAHAVV010000017.1"/>
</dbReference>
<evidence type="ECO:0000256" key="1">
    <source>
        <dbReference type="SAM" id="MobiDB-lite"/>
    </source>
</evidence>
<comment type="caution">
    <text evidence="2">The sequence shown here is derived from an EMBL/GenBank/DDBJ whole genome shotgun (WGS) entry which is preliminary data.</text>
</comment>